<accession>A0A813J0V5</accession>
<dbReference type="AlphaFoldDB" id="A0A813J0V5"/>
<reference evidence="1" key="1">
    <citation type="submission" date="2021-02" db="EMBL/GenBank/DDBJ databases">
        <authorList>
            <person name="Dougan E. K."/>
            <person name="Rhodes N."/>
            <person name="Thang M."/>
            <person name="Chan C."/>
        </authorList>
    </citation>
    <scope>NUCLEOTIDE SEQUENCE</scope>
</reference>
<evidence type="ECO:0000313" key="1">
    <source>
        <dbReference type="EMBL" id="CAE8661823.1"/>
    </source>
</evidence>
<proteinExistence type="predicted"/>
<organism evidence="1 2">
    <name type="scientific">Polarella glacialis</name>
    <name type="common">Dinoflagellate</name>
    <dbReference type="NCBI Taxonomy" id="89957"/>
    <lineage>
        <taxon>Eukaryota</taxon>
        <taxon>Sar</taxon>
        <taxon>Alveolata</taxon>
        <taxon>Dinophyceae</taxon>
        <taxon>Suessiales</taxon>
        <taxon>Suessiaceae</taxon>
        <taxon>Polarella</taxon>
    </lineage>
</organism>
<sequence length="117" mass="12642">MCRLIVSVFSISVGTGYELSSTSFELDGRCSFHGSNGSLSLACSLRLAHFGTAAGFCEGRSALQLVVSLCIAIKQASTSLHPFLFCQSTFSCVAWMLARIIRSLPEDRQLRSWSPAS</sequence>
<protein>
    <submittedName>
        <fullName evidence="1">Uncharacterized protein</fullName>
    </submittedName>
</protein>
<name>A0A813J0V5_POLGL</name>
<gene>
    <name evidence="1" type="ORF">PGLA2088_LOCUS14672</name>
</gene>
<dbReference type="EMBL" id="CAJNNW010017885">
    <property type="protein sequence ID" value="CAE8661823.1"/>
    <property type="molecule type" value="Genomic_DNA"/>
</dbReference>
<comment type="caution">
    <text evidence="1">The sequence shown here is derived from an EMBL/GenBank/DDBJ whole genome shotgun (WGS) entry which is preliminary data.</text>
</comment>
<dbReference type="Proteomes" id="UP000626109">
    <property type="component" value="Unassembled WGS sequence"/>
</dbReference>
<evidence type="ECO:0000313" key="2">
    <source>
        <dbReference type="Proteomes" id="UP000626109"/>
    </source>
</evidence>